<feature type="compositionally biased region" description="Basic and acidic residues" evidence="1">
    <location>
        <begin position="1"/>
        <end position="13"/>
    </location>
</feature>
<gene>
    <name evidence="2" type="ORF">TIFTF001_009379</name>
</gene>
<dbReference type="Proteomes" id="UP001187192">
    <property type="component" value="Unassembled WGS sequence"/>
</dbReference>
<accession>A0AA88D1A0</accession>
<evidence type="ECO:0000256" key="1">
    <source>
        <dbReference type="SAM" id="MobiDB-lite"/>
    </source>
</evidence>
<feature type="region of interest" description="Disordered" evidence="1">
    <location>
        <begin position="1"/>
        <end position="59"/>
    </location>
</feature>
<comment type="caution">
    <text evidence="2">The sequence shown here is derived from an EMBL/GenBank/DDBJ whole genome shotgun (WGS) entry which is preliminary data.</text>
</comment>
<organism evidence="2 3">
    <name type="scientific">Ficus carica</name>
    <name type="common">Common fig</name>
    <dbReference type="NCBI Taxonomy" id="3494"/>
    <lineage>
        <taxon>Eukaryota</taxon>
        <taxon>Viridiplantae</taxon>
        <taxon>Streptophyta</taxon>
        <taxon>Embryophyta</taxon>
        <taxon>Tracheophyta</taxon>
        <taxon>Spermatophyta</taxon>
        <taxon>Magnoliopsida</taxon>
        <taxon>eudicotyledons</taxon>
        <taxon>Gunneridae</taxon>
        <taxon>Pentapetalae</taxon>
        <taxon>rosids</taxon>
        <taxon>fabids</taxon>
        <taxon>Rosales</taxon>
        <taxon>Moraceae</taxon>
        <taxon>Ficeae</taxon>
        <taxon>Ficus</taxon>
    </lineage>
</organism>
<name>A0AA88D1A0_FICCA</name>
<keyword evidence="3" id="KW-1185">Reference proteome</keyword>
<proteinExistence type="predicted"/>
<dbReference type="AlphaFoldDB" id="A0AA88D1A0"/>
<dbReference type="EMBL" id="BTGU01000010">
    <property type="protein sequence ID" value="GMN40165.1"/>
    <property type="molecule type" value="Genomic_DNA"/>
</dbReference>
<protein>
    <submittedName>
        <fullName evidence="2">Uncharacterized protein</fullName>
    </submittedName>
</protein>
<reference evidence="2" key="1">
    <citation type="submission" date="2023-07" db="EMBL/GenBank/DDBJ databases">
        <title>draft genome sequence of fig (Ficus carica).</title>
        <authorList>
            <person name="Takahashi T."/>
            <person name="Nishimura K."/>
        </authorList>
    </citation>
    <scope>NUCLEOTIDE SEQUENCE</scope>
</reference>
<evidence type="ECO:0000313" key="2">
    <source>
        <dbReference type="EMBL" id="GMN40165.1"/>
    </source>
</evidence>
<sequence>MGRERGEERERGRVAGRPSAGGGGAGDGSPELGVSRRRRGGSLASGTGDGKITGDGEDFGWKNLNEVRVGVRHHLLIDHWNPGPREDTFELHGDSFDSEMAL</sequence>
<evidence type="ECO:0000313" key="3">
    <source>
        <dbReference type="Proteomes" id="UP001187192"/>
    </source>
</evidence>